<dbReference type="GO" id="GO:0016787">
    <property type="term" value="F:hydrolase activity"/>
    <property type="evidence" value="ECO:0007669"/>
    <property type="project" value="UniProtKB-KW"/>
</dbReference>
<sequence>MGVQSVGRSLIFSEEFDDPDLDLDVWLPHYLPAWSSRAATAATYSLSDSCLHLSIPRDQGLWPAEQHSPLRVSAVQSGNGSGPVGGTLGQQPPHAGAVVREEQPAFAGWTPSGGYLETRMRATISPRSMFAWWMVGLEDIPARSGEICVAEIFGDTVTARPSAAIGTGLHPFRDPNLIDDFEAMPVPIDVTEFHTYAVDWTPDATAFYVDDELVRRCPDPPTYPMQMMFAVFDFPDRSDGNDDHLVPELFIDYVRGYA</sequence>
<organism evidence="2 3">
    <name type="scientific">Gordonia rubripertincta</name>
    <name type="common">Rhodococcus corallinus</name>
    <dbReference type="NCBI Taxonomy" id="36822"/>
    <lineage>
        <taxon>Bacteria</taxon>
        <taxon>Bacillati</taxon>
        <taxon>Actinomycetota</taxon>
        <taxon>Actinomycetes</taxon>
        <taxon>Mycobacteriales</taxon>
        <taxon>Gordoniaceae</taxon>
        <taxon>Gordonia</taxon>
    </lineage>
</organism>
<name>A0ABT4MS52_GORRU</name>
<evidence type="ECO:0000259" key="1">
    <source>
        <dbReference type="PROSITE" id="PS51762"/>
    </source>
</evidence>
<keyword evidence="3" id="KW-1185">Reference proteome</keyword>
<dbReference type="InterPro" id="IPR000757">
    <property type="entry name" value="Beta-glucanase-like"/>
</dbReference>
<feature type="domain" description="GH16" evidence="1">
    <location>
        <begin position="1"/>
        <end position="258"/>
    </location>
</feature>
<dbReference type="EMBL" id="JAPWIE010000002">
    <property type="protein sequence ID" value="MCZ4549831.1"/>
    <property type="molecule type" value="Genomic_DNA"/>
</dbReference>
<gene>
    <name evidence="2" type="ORF">O4213_07545</name>
</gene>
<dbReference type="CDD" id="cd00413">
    <property type="entry name" value="Glyco_hydrolase_16"/>
    <property type="match status" value="1"/>
</dbReference>
<comment type="caution">
    <text evidence="2">The sequence shown here is derived from an EMBL/GenBank/DDBJ whole genome shotgun (WGS) entry which is preliminary data.</text>
</comment>
<accession>A0ABT4MS52</accession>
<dbReference type="Pfam" id="PF00722">
    <property type="entry name" value="Glyco_hydro_16"/>
    <property type="match status" value="1"/>
</dbReference>
<dbReference type="Gene3D" id="2.60.120.200">
    <property type="match status" value="1"/>
</dbReference>
<evidence type="ECO:0000313" key="2">
    <source>
        <dbReference type="EMBL" id="MCZ4549831.1"/>
    </source>
</evidence>
<dbReference type="PROSITE" id="PS51762">
    <property type="entry name" value="GH16_2"/>
    <property type="match status" value="1"/>
</dbReference>
<evidence type="ECO:0000313" key="3">
    <source>
        <dbReference type="Proteomes" id="UP001067235"/>
    </source>
</evidence>
<dbReference type="RefSeq" id="WP_301570359.1">
    <property type="nucleotide sequence ID" value="NZ_JAPWIE010000002.1"/>
</dbReference>
<protein>
    <submittedName>
        <fullName evidence="2">Glycoside hydrolase family 16 protein</fullName>
    </submittedName>
</protein>
<keyword evidence="2" id="KW-0378">Hydrolase</keyword>
<dbReference type="InterPro" id="IPR013320">
    <property type="entry name" value="ConA-like_dom_sf"/>
</dbReference>
<proteinExistence type="predicted"/>
<dbReference type="Proteomes" id="UP001067235">
    <property type="component" value="Unassembled WGS sequence"/>
</dbReference>
<reference evidence="2" key="1">
    <citation type="submission" date="2022-12" db="EMBL/GenBank/DDBJ databases">
        <authorList>
            <person name="Krivoruchko A.V."/>
            <person name="Elkin A."/>
        </authorList>
    </citation>
    <scope>NUCLEOTIDE SEQUENCE</scope>
    <source>
        <strain evidence="2">IEGM 1388</strain>
    </source>
</reference>
<dbReference type="SUPFAM" id="SSF49899">
    <property type="entry name" value="Concanavalin A-like lectins/glucanases"/>
    <property type="match status" value="1"/>
</dbReference>